<protein>
    <submittedName>
        <fullName evidence="1">Uncharacterized protein</fullName>
    </submittedName>
</protein>
<sequence>MATTTTHRHVLALAMLLIVGIHILGNQKVAASCQETLPPLISKCTQFVRIPGPKVPPSDACCQAVKQVPLGDLPCLCKLVTPAVEKAISMEKAVYVARTCGLPIPPGLTVCGTLLHRFIAAQLEWFFDTCDNVQPAQQ</sequence>
<gene>
    <name evidence="1" type="ORF">D5086_017869</name>
</gene>
<proteinExistence type="predicted"/>
<dbReference type="EMBL" id="RCHU02000009">
    <property type="protein sequence ID" value="KAL3580034.1"/>
    <property type="molecule type" value="Genomic_DNA"/>
</dbReference>
<comment type="caution">
    <text evidence="1">The sequence shown here is derived from an EMBL/GenBank/DDBJ whole genome shotgun (WGS) entry which is preliminary data.</text>
</comment>
<organism evidence="1 2">
    <name type="scientific">Populus alba</name>
    <name type="common">White poplar</name>
    <dbReference type="NCBI Taxonomy" id="43335"/>
    <lineage>
        <taxon>Eukaryota</taxon>
        <taxon>Viridiplantae</taxon>
        <taxon>Streptophyta</taxon>
        <taxon>Embryophyta</taxon>
        <taxon>Tracheophyta</taxon>
        <taxon>Spermatophyta</taxon>
        <taxon>Magnoliopsida</taxon>
        <taxon>eudicotyledons</taxon>
        <taxon>Gunneridae</taxon>
        <taxon>Pentapetalae</taxon>
        <taxon>rosids</taxon>
        <taxon>fabids</taxon>
        <taxon>Malpighiales</taxon>
        <taxon>Salicaceae</taxon>
        <taxon>Saliceae</taxon>
        <taxon>Populus</taxon>
    </lineage>
</organism>
<evidence type="ECO:0000313" key="1">
    <source>
        <dbReference type="EMBL" id="KAL3580034.1"/>
    </source>
</evidence>
<name>A0ACC4BNC3_POPAL</name>
<accession>A0ACC4BNC3</accession>
<keyword evidence="2" id="KW-1185">Reference proteome</keyword>
<reference evidence="1 2" key="1">
    <citation type="journal article" date="2024" name="Plant Biotechnol. J.">
        <title>Genome and CRISPR/Cas9 system of a widespread forest tree (Populus alba) in the world.</title>
        <authorList>
            <person name="Liu Y.J."/>
            <person name="Jiang P.F."/>
            <person name="Han X.M."/>
            <person name="Li X.Y."/>
            <person name="Wang H.M."/>
            <person name="Wang Y.J."/>
            <person name="Wang X.X."/>
            <person name="Zeng Q.Y."/>
        </authorList>
    </citation>
    <scope>NUCLEOTIDE SEQUENCE [LARGE SCALE GENOMIC DNA]</scope>
    <source>
        <strain evidence="2">cv. PAL-ZL1</strain>
    </source>
</reference>
<dbReference type="Proteomes" id="UP000309997">
    <property type="component" value="Unassembled WGS sequence"/>
</dbReference>
<evidence type="ECO:0000313" key="2">
    <source>
        <dbReference type="Proteomes" id="UP000309997"/>
    </source>
</evidence>